<dbReference type="GO" id="GO:0020037">
    <property type="term" value="F:heme binding"/>
    <property type="evidence" value="ECO:0007669"/>
    <property type="project" value="InterPro"/>
</dbReference>
<dbReference type="InterPro" id="IPR036396">
    <property type="entry name" value="Cyt_P450_sf"/>
</dbReference>
<dbReference type="InterPro" id="IPR001128">
    <property type="entry name" value="Cyt_P450"/>
</dbReference>
<evidence type="ECO:0000256" key="6">
    <source>
        <dbReference type="ARBA" id="ARBA00022617"/>
    </source>
</evidence>
<evidence type="ECO:0000256" key="10">
    <source>
        <dbReference type="ARBA" id="ARBA00023002"/>
    </source>
</evidence>
<evidence type="ECO:0000256" key="3">
    <source>
        <dbReference type="ARBA" id="ARBA00004174"/>
    </source>
</evidence>
<evidence type="ECO:0000256" key="2">
    <source>
        <dbReference type="ARBA" id="ARBA00003690"/>
    </source>
</evidence>
<protein>
    <submittedName>
        <fullName evidence="14">Cytochrome P450</fullName>
    </submittedName>
</protein>
<evidence type="ECO:0000313" key="14">
    <source>
        <dbReference type="EMBL" id="KAK9744729.1"/>
    </source>
</evidence>
<dbReference type="Pfam" id="PF00067">
    <property type="entry name" value="p450"/>
    <property type="match status" value="1"/>
</dbReference>
<keyword evidence="8" id="KW-0256">Endoplasmic reticulum</keyword>
<dbReference type="Proteomes" id="UP001458880">
    <property type="component" value="Unassembled WGS sequence"/>
</dbReference>
<proteinExistence type="inferred from homology"/>
<dbReference type="PANTHER" id="PTHR24291:SF189">
    <property type="entry name" value="CYTOCHROME P450 4C3-RELATED"/>
    <property type="match status" value="1"/>
</dbReference>
<dbReference type="Gene3D" id="1.10.630.10">
    <property type="entry name" value="Cytochrome P450"/>
    <property type="match status" value="1"/>
</dbReference>
<dbReference type="GO" id="GO:0004497">
    <property type="term" value="F:monooxygenase activity"/>
    <property type="evidence" value="ECO:0007669"/>
    <property type="project" value="UniProtKB-KW"/>
</dbReference>
<gene>
    <name evidence="14" type="ORF">QE152_g7530</name>
</gene>
<dbReference type="AlphaFoldDB" id="A0AAW1MEQ6"/>
<dbReference type="PRINTS" id="PR00463">
    <property type="entry name" value="EP450I"/>
</dbReference>
<keyword evidence="12" id="KW-0503">Monooxygenase</keyword>
<dbReference type="GO" id="GO:0005506">
    <property type="term" value="F:iron ion binding"/>
    <property type="evidence" value="ECO:0007669"/>
    <property type="project" value="InterPro"/>
</dbReference>
<comment type="subcellular location">
    <subcellularLocation>
        <location evidence="4">Endoplasmic reticulum membrane</location>
        <topology evidence="4">Peripheral membrane protein</topology>
    </subcellularLocation>
    <subcellularLocation>
        <location evidence="3">Microsome membrane</location>
        <topology evidence="3">Peripheral membrane protein</topology>
    </subcellularLocation>
</comment>
<comment type="similarity">
    <text evidence="5">Belongs to the cytochrome P450 family.</text>
</comment>
<keyword evidence="11" id="KW-0408">Iron</keyword>
<dbReference type="GO" id="GO:0005789">
    <property type="term" value="C:endoplasmic reticulum membrane"/>
    <property type="evidence" value="ECO:0007669"/>
    <property type="project" value="UniProtKB-SubCell"/>
</dbReference>
<keyword evidence="7" id="KW-0479">Metal-binding</keyword>
<comment type="cofactor">
    <cofactor evidence="1">
        <name>heme</name>
        <dbReference type="ChEBI" id="CHEBI:30413"/>
    </cofactor>
</comment>
<reference evidence="14 15" key="1">
    <citation type="journal article" date="2024" name="BMC Genomics">
        <title>De novo assembly and annotation of Popillia japonica's genome with initial clues to its potential as an invasive pest.</title>
        <authorList>
            <person name="Cucini C."/>
            <person name="Boschi S."/>
            <person name="Funari R."/>
            <person name="Cardaioli E."/>
            <person name="Iannotti N."/>
            <person name="Marturano G."/>
            <person name="Paoli F."/>
            <person name="Bruttini M."/>
            <person name="Carapelli A."/>
            <person name="Frati F."/>
            <person name="Nardi F."/>
        </authorList>
    </citation>
    <scope>NUCLEOTIDE SEQUENCE [LARGE SCALE GENOMIC DNA]</scope>
    <source>
        <strain evidence="14">DMR45628</strain>
    </source>
</reference>
<evidence type="ECO:0000256" key="7">
    <source>
        <dbReference type="ARBA" id="ARBA00022723"/>
    </source>
</evidence>
<dbReference type="GO" id="GO:0016705">
    <property type="term" value="F:oxidoreductase activity, acting on paired donors, with incorporation or reduction of molecular oxygen"/>
    <property type="evidence" value="ECO:0007669"/>
    <property type="project" value="InterPro"/>
</dbReference>
<comment type="function">
    <text evidence="2">May be involved in the metabolism of insect hormones and in the breakdown of synthetic insecticides.</text>
</comment>
<evidence type="ECO:0000256" key="9">
    <source>
        <dbReference type="ARBA" id="ARBA00022848"/>
    </source>
</evidence>
<comment type="caution">
    <text evidence="14">The sequence shown here is derived from an EMBL/GenBank/DDBJ whole genome shotgun (WGS) entry which is preliminary data.</text>
</comment>
<evidence type="ECO:0000256" key="8">
    <source>
        <dbReference type="ARBA" id="ARBA00022824"/>
    </source>
</evidence>
<dbReference type="SUPFAM" id="SSF48264">
    <property type="entry name" value="Cytochrome P450"/>
    <property type="match status" value="1"/>
</dbReference>
<keyword evidence="13" id="KW-0472">Membrane</keyword>
<dbReference type="EMBL" id="JASPKY010000055">
    <property type="protein sequence ID" value="KAK9744729.1"/>
    <property type="molecule type" value="Genomic_DNA"/>
</dbReference>
<evidence type="ECO:0000256" key="13">
    <source>
        <dbReference type="ARBA" id="ARBA00023136"/>
    </source>
</evidence>
<evidence type="ECO:0000256" key="1">
    <source>
        <dbReference type="ARBA" id="ARBA00001971"/>
    </source>
</evidence>
<evidence type="ECO:0000256" key="12">
    <source>
        <dbReference type="ARBA" id="ARBA00023033"/>
    </source>
</evidence>
<evidence type="ECO:0000313" key="15">
    <source>
        <dbReference type="Proteomes" id="UP001458880"/>
    </source>
</evidence>
<accession>A0AAW1MEQ6</accession>
<dbReference type="InterPro" id="IPR050196">
    <property type="entry name" value="Cytochrome_P450_Monoox"/>
</dbReference>
<keyword evidence="10" id="KW-0560">Oxidoreductase</keyword>
<organism evidence="14 15">
    <name type="scientific">Popillia japonica</name>
    <name type="common">Japanese beetle</name>
    <dbReference type="NCBI Taxonomy" id="7064"/>
    <lineage>
        <taxon>Eukaryota</taxon>
        <taxon>Metazoa</taxon>
        <taxon>Ecdysozoa</taxon>
        <taxon>Arthropoda</taxon>
        <taxon>Hexapoda</taxon>
        <taxon>Insecta</taxon>
        <taxon>Pterygota</taxon>
        <taxon>Neoptera</taxon>
        <taxon>Endopterygota</taxon>
        <taxon>Coleoptera</taxon>
        <taxon>Polyphaga</taxon>
        <taxon>Scarabaeiformia</taxon>
        <taxon>Scarabaeidae</taxon>
        <taxon>Rutelinae</taxon>
        <taxon>Popillia</taxon>
    </lineage>
</organism>
<dbReference type="PANTHER" id="PTHR24291">
    <property type="entry name" value="CYTOCHROME P450 FAMILY 4"/>
    <property type="match status" value="1"/>
</dbReference>
<keyword evidence="9" id="KW-0492">Microsome</keyword>
<name>A0AAW1MEQ6_POPJA</name>
<evidence type="ECO:0000256" key="5">
    <source>
        <dbReference type="ARBA" id="ARBA00010617"/>
    </source>
</evidence>
<evidence type="ECO:0000256" key="11">
    <source>
        <dbReference type="ARBA" id="ARBA00023004"/>
    </source>
</evidence>
<keyword evidence="6" id="KW-0349">Heme</keyword>
<dbReference type="InterPro" id="IPR002401">
    <property type="entry name" value="Cyt_P450_E_grp-I"/>
</dbReference>
<keyword evidence="15" id="KW-1185">Reference proteome</keyword>
<sequence length="326" mass="37219">MFIGVAKTDIFDLVCKYMRIFGPAPFRTWNGSKPGVHLMRPEHLEVIMASSVHIKKSHQYDLTHPWLGLGLLTSSGARWHQHRKLITPSFHFKILENFMHTIEEKAQILLDNLDKKTDGKPHDIYQDIAHCALDIICETAMGVNVNAMSDTNNEYIQAIYTMSEIIAWKMIRPYIPEFIFNILPQGYKSKQALKVLHGFSENIISSRKKLLQTKPSKNKKESDAVDELLGVKKRLSLLDMLLEASEDGKVLSDTDIRQEVDSFIFAGHDTTAASIAWTLLLLGTHPEIQENLYQELKDVLQDKSVPSFNDLPELKYLEFPLMICPN</sequence>
<evidence type="ECO:0000256" key="4">
    <source>
        <dbReference type="ARBA" id="ARBA00004406"/>
    </source>
</evidence>